<evidence type="ECO:0000313" key="11">
    <source>
        <dbReference type="Proteomes" id="UP001148018"/>
    </source>
</evidence>
<dbReference type="OrthoDB" id="10029006at2759"/>
<comment type="subcellular location">
    <subcellularLocation>
        <location evidence="1">Secreted</location>
    </subcellularLocation>
</comment>
<feature type="signal peptide" evidence="6">
    <location>
        <begin position="1"/>
        <end position="21"/>
    </location>
</feature>
<dbReference type="FunFam" id="2.60.40.10:FF:000032">
    <property type="entry name" value="palladin isoform X1"/>
    <property type="match status" value="1"/>
</dbReference>
<evidence type="ECO:0000259" key="7">
    <source>
        <dbReference type="PROSITE" id="PS50835"/>
    </source>
</evidence>
<dbReference type="Gene3D" id="2.60.40.10">
    <property type="entry name" value="Immunoglobulins"/>
    <property type="match status" value="1"/>
</dbReference>
<dbReference type="Pfam" id="PF07648">
    <property type="entry name" value="Kazal_2"/>
    <property type="match status" value="1"/>
</dbReference>
<dbReference type="InterPro" id="IPR013098">
    <property type="entry name" value="Ig_I-set"/>
</dbReference>
<keyword evidence="3 6" id="KW-0732">Signal</keyword>
<dbReference type="SUPFAM" id="SSF100895">
    <property type="entry name" value="Kazal-type serine protease inhibitors"/>
    <property type="match status" value="1"/>
</dbReference>
<feature type="chain" id="PRO_5040267599" evidence="6">
    <location>
        <begin position="22"/>
        <end position="280"/>
    </location>
</feature>
<dbReference type="InterPro" id="IPR009030">
    <property type="entry name" value="Growth_fac_rcpt_cys_sf"/>
</dbReference>
<comment type="caution">
    <text evidence="10">The sequence shown here is derived from an EMBL/GenBank/DDBJ whole genome shotgun (WGS) entry which is preliminary data.</text>
</comment>
<dbReference type="InterPro" id="IPR007110">
    <property type="entry name" value="Ig-like_dom"/>
</dbReference>
<dbReference type="EMBL" id="JANIIK010000035">
    <property type="protein sequence ID" value="KAJ3613044.1"/>
    <property type="molecule type" value="Genomic_DNA"/>
</dbReference>
<dbReference type="Pfam" id="PF00219">
    <property type="entry name" value="IGFBP"/>
    <property type="match status" value="1"/>
</dbReference>
<dbReference type="SMART" id="SM00409">
    <property type="entry name" value="IG"/>
    <property type="match status" value="1"/>
</dbReference>
<feature type="domain" description="IGFBP N-terminal" evidence="8">
    <location>
        <begin position="35"/>
        <end position="117"/>
    </location>
</feature>
<dbReference type="InterPro" id="IPR000867">
    <property type="entry name" value="IGFBP-like"/>
</dbReference>
<evidence type="ECO:0000256" key="1">
    <source>
        <dbReference type="ARBA" id="ARBA00004613"/>
    </source>
</evidence>
<dbReference type="Pfam" id="PF07679">
    <property type="entry name" value="I-set"/>
    <property type="match status" value="1"/>
</dbReference>
<dbReference type="InterPro" id="IPR003599">
    <property type="entry name" value="Ig_sub"/>
</dbReference>
<dbReference type="InterPro" id="IPR036058">
    <property type="entry name" value="Kazal_dom_sf"/>
</dbReference>
<gene>
    <name evidence="10" type="ORF">NHX12_019300</name>
</gene>
<dbReference type="InterPro" id="IPR011390">
    <property type="entry name" value="IGFBP_rP_mac25"/>
</dbReference>
<dbReference type="InterPro" id="IPR003598">
    <property type="entry name" value="Ig_sub2"/>
</dbReference>
<dbReference type="InterPro" id="IPR036179">
    <property type="entry name" value="Ig-like_dom_sf"/>
</dbReference>
<evidence type="ECO:0000259" key="9">
    <source>
        <dbReference type="PROSITE" id="PS51465"/>
    </source>
</evidence>
<sequence length="280" mass="30332">MAQVWLCVSILLTACVSGSLGLPPQHLGWLRLWEEGAECGDCLPDLCPPVRPGHCPAGRVRDRCDCCERCANVAGQKCDPDEAQEFYGRCGDGLVCLRKAAKRGHSWADPEPTCVCRDEGQVCGSDGRTYPNLCRLKEASRRSERGLGAVGAGPCHSAPRILRGPRHTSNSTGSGVVFGCEVSAYPLPSVTWRKRRSDHHLPGDHPRISVQMRGGPQRHSVSTWLQVEGLRLSDAGVYTCISQNALGETSATARLTVVRQEAIVKEVVVNTADQMGRISH</sequence>
<evidence type="ECO:0000259" key="8">
    <source>
        <dbReference type="PROSITE" id="PS51323"/>
    </source>
</evidence>
<feature type="non-terminal residue" evidence="10">
    <location>
        <position position="1"/>
    </location>
</feature>
<keyword evidence="4" id="KW-1015">Disulfide bond</keyword>
<dbReference type="PROSITE" id="PS51323">
    <property type="entry name" value="IGFBP_N_2"/>
    <property type="match status" value="1"/>
</dbReference>
<evidence type="ECO:0000313" key="10">
    <source>
        <dbReference type="EMBL" id="KAJ3613044.1"/>
    </source>
</evidence>
<dbReference type="Gene3D" id="4.10.40.20">
    <property type="match status" value="1"/>
</dbReference>
<dbReference type="CDD" id="cd00104">
    <property type="entry name" value="KAZAL_FS"/>
    <property type="match status" value="1"/>
</dbReference>
<reference evidence="10" key="1">
    <citation type="submission" date="2022-07" db="EMBL/GenBank/DDBJ databases">
        <title>Chromosome-level genome of Muraenolepis orangiensis.</title>
        <authorList>
            <person name="Kim J."/>
        </authorList>
    </citation>
    <scope>NUCLEOTIDE SEQUENCE</scope>
    <source>
        <strain evidence="10">KU_S4_2022</strain>
        <tissue evidence="10">Muscle</tissue>
    </source>
</reference>
<dbReference type="SMART" id="SM00280">
    <property type="entry name" value="KAZAL"/>
    <property type="match status" value="1"/>
</dbReference>
<keyword evidence="11" id="KW-1185">Reference proteome</keyword>
<keyword evidence="5" id="KW-0393">Immunoglobulin domain</keyword>
<feature type="domain" description="Kazal-like" evidence="9">
    <location>
        <begin position="108"/>
        <end position="157"/>
    </location>
</feature>
<evidence type="ECO:0000256" key="6">
    <source>
        <dbReference type="SAM" id="SignalP"/>
    </source>
</evidence>
<dbReference type="InterPro" id="IPR013783">
    <property type="entry name" value="Ig-like_fold"/>
</dbReference>
<dbReference type="PROSITE" id="PS50835">
    <property type="entry name" value="IG_LIKE"/>
    <property type="match status" value="1"/>
</dbReference>
<evidence type="ECO:0000256" key="5">
    <source>
        <dbReference type="ARBA" id="ARBA00023319"/>
    </source>
</evidence>
<dbReference type="GO" id="GO:0001558">
    <property type="term" value="P:regulation of cell growth"/>
    <property type="evidence" value="ECO:0007669"/>
    <property type="project" value="InterPro"/>
</dbReference>
<feature type="domain" description="Ig-like" evidence="7">
    <location>
        <begin position="159"/>
        <end position="256"/>
    </location>
</feature>
<dbReference type="Proteomes" id="UP001148018">
    <property type="component" value="Unassembled WGS sequence"/>
</dbReference>
<dbReference type="GO" id="GO:0005520">
    <property type="term" value="F:insulin-like growth factor binding"/>
    <property type="evidence" value="ECO:0007669"/>
    <property type="project" value="InterPro"/>
</dbReference>
<keyword evidence="2" id="KW-0964">Secreted</keyword>
<evidence type="ECO:0000256" key="2">
    <source>
        <dbReference type="ARBA" id="ARBA00022525"/>
    </source>
</evidence>
<dbReference type="PROSITE" id="PS51465">
    <property type="entry name" value="KAZAL_2"/>
    <property type="match status" value="1"/>
</dbReference>
<dbReference type="PANTHER" id="PTHR14186">
    <property type="entry name" value="INSULIN-LIKE GROWTH FACTOR BINDING PROTEIN-RELATED"/>
    <property type="match status" value="1"/>
</dbReference>
<name>A0A9Q0IVX4_9TELE</name>
<accession>A0A9Q0IVX4</accession>
<dbReference type="SUPFAM" id="SSF57184">
    <property type="entry name" value="Growth factor receptor domain"/>
    <property type="match status" value="1"/>
</dbReference>
<dbReference type="GO" id="GO:0009966">
    <property type="term" value="P:regulation of signal transduction"/>
    <property type="evidence" value="ECO:0007669"/>
    <property type="project" value="TreeGrafter"/>
</dbReference>
<dbReference type="GO" id="GO:0005615">
    <property type="term" value="C:extracellular space"/>
    <property type="evidence" value="ECO:0007669"/>
    <property type="project" value="TreeGrafter"/>
</dbReference>
<dbReference type="SMART" id="SM00408">
    <property type="entry name" value="IGc2"/>
    <property type="match status" value="1"/>
</dbReference>
<proteinExistence type="predicted"/>
<dbReference type="InterPro" id="IPR002350">
    <property type="entry name" value="Kazal_dom"/>
</dbReference>
<protein>
    <submittedName>
        <fullName evidence="10">Uncharacterized protein</fullName>
    </submittedName>
</protein>
<dbReference type="PANTHER" id="PTHR14186:SF26">
    <property type="entry name" value="KAZAL TYPE SERINE PEPTIDASE INHIBITOR DOMAIN 1"/>
    <property type="match status" value="1"/>
</dbReference>
<evidence type="ECO:0000256" key="3">
    <source>
        <dbReference type="ARBA" id="ARBA00022729"/>
    </source>
</evidence>
<dbReference type="AlphaFoldDB" id="A0A9Q0IVX4"/>
<dbReference type="Gene3D" id="3.30.60.30">
    <property type="match status" value="1"/>
</dbReference>
<organism evidence="10 11">
    <name type="scientific">Muraenolepis orangiensis</name>
    <name type="common">Patagonian moray cod</name>
    <dbReference type="NCBI Taxonomy" id="630683"/>
    <lineage>
        <taxon>Eukaryota</taxon>
        <taxon>Metazoa</taxon>
        <taxon>Chordata</taxon>
        <taxon>Craniata</taxon>
        <taxon>Vertebrata</taxon>
        <taxon>Euteleostomi</taxon>
        <taxon>Actinopterygii</taxon>
        <taxon>Neopterygii</taxon>
        <taxon>Teleostei</taxon>
        <taxon>Neoteleostei</taxon>
        <taxon>Acanthomorphata</taxon>
        <taxon>Zeiogadaria</taxon>
        <taxon>Gadariae</taxon>
        <taxon>Gadiformes</taxon>
        <taxon>Muraenolepidoidei</taxon>
        <taxon>Muraenolepididae</taxon>
        <taxon>Muraenolepis</taxon>
    </lineage>
</organism>
<dbReference type="SUPFAM" id="SSF48726">
    <property type="entry name" value="Immunoglobulin"/>
    <property type="match status" value="1"/>
</dbReference>
<evidence type="ECO:0000256" key="4">
    <source>
        <dbReference type="ARBA" id="ARBA00023157"/>
    </source>
</evidence>